<organism evidence="14 15">
    <name type="scientific">Blumeria graminis f. sp. hordei (strain DH14)</name>
    <name type="common">Barley powdery mildew</name>
    <name type="synonym">Oidium monilioides f. sp. hordei</name>
    <dbReference type="NCBI Taxonomy" id="546991"/>
    <lineage>
        <taxon>Eukaryota</taxon>
        <taxon>Fungi</taxon>
        <taxon>Dikarya</taxon>
        <taxon>Ascomycota</taxon>
        <taxon>Pezizomycotina</taxon>
        <taxon>Leotiomycetes</taxon>
        <taxon>Erysiphales</taxon>
        <taxon>Erysiphaceae</taxon>
        <taxon>Blumeria</taxon>
        <taxon>Blumeria hordei</taxon>
    </lineage>
</organism>
<keyword evidence="15" id="KW-1185">Reference proteome</keyword>
<dbReference type="OrthoDB" id="29596at2759"/>
<evidence type="ECO:0000256" key="2">
    <source>
        <dbReference type="ARBA" id="ARBA00004286"/>
    </source>
</evidence>
<dbReference type="HOGENOM" id="CLU_002472_8_0_1"/>
<sequence>MDEFKSKRRRLDTPASSVHTSNSSTPYEKSSSPLQLIRESKTASTLRLSSLPSQKRCSTAVSVRDPQESLLTQDDDIIRTVGAEIGSHSLSHHDTDEISEVILAIDMRDRGVIGCAYYEFCEQKLYLMEEIKMGRLDLVDTLKIHVQPTTILISTRTDEDLEKHLSHDARGIDRESEENNISGSYGLEYRPSSDFSFEQAKYKLINLDLDSEHDHDMMFTTPNDNLGILGSRSFMGRQGRLLRLASCINLESRLTVGCAGAILNYLSRCRNTQCIPTIQEDQTRFQVRAIQMFTLSNMMFINADTFASLQIMQSKNHPNIHMQGPNQSNSGAKESLSVFGLFSNFARTPQGKQRLRQVFLEPSIDITAIEERLETISVLLRPENSVSLVQLHSHLKMIKNIRTIVIHLQKGISDSSRKGNAIRKSVWGSLQNFVLRFLKLLDAIRELNGYETLSITKKFFTEVESTKITEVGIMINDTVDFQTSDDVHRTAVLQGVDTELDELKRTYDGMDSLLTQVANQISADVPEWAAQYIENCIFFPQLGFLVVVALDPGTGLGKYEGEGLDDDSWEKKFVSDNMGYYKNKRMEQMDEYFGDMYGIICGRYSPSLIPGFKTNKEDREIEIIHMLAVTILERKKLLTTASDLCGELDSFLALALGAQKYQFIQPKITTANIIHIEGGRHPLQELSVPTYIPNPCFITGGPGNNEINVPESASPEKTTHPGMLILTGPNYSGKSVYLKQNALIVYMAHIGSFVPADSAIIGLTDKIMTRITTRESVSRNQSAFMIDLQQISLALSLATRRSLIIIDEFGKGTSASDGAGLCCGVFEYLLSLGTERPKVLGATHNHEIFENGYLSKRPGLEFGHMEVRVEKDVDAKVDQITYLYNFVLGRSTSSFGTYCALMNGIEKAIVERAEELILLEARGEDLMAACATVSADEIRELEDAEEVGRRFLEHKKLLEPGLQESELPSEASIHKILRGILGYQQEA</sequence>
<dbReference type="PANTHER" id="PTHR11361">
    <property type="entry name" value="DNA MISMATCH REPAIR PROTEIN MUTS FAMILY MEMBER"/>
    <property type="match status" value="1"/>
</dbReference>
<evidence type="ECO:0000256" key="7">
    <source>
        <dbReference type="ARBA" id="ARBA00023125"/>
    </source>
</evidence>
<feature type="domain" description="DNA mismatch repair proteins mutS family" evidence="13">
    <location>
        <begin position="802"/>
        <end position="818"/>
    </location>
</feature>
<evidence type="ECO:0000256" key="4">
    <source>
        <dbReference type="ARBA" id="ARBA00022454"/>
    </source>
</evidence>
<dbReference type="Proteomes" id="UP000015441">
    <property type="component" value="Unassembled WGS sequence"/>
</dbReference>
<accession>N1JFW6</accession>
<dbReference type="GO" id="GO:0140664">
    <property type="term" value="F:ATP-dependent DNA damage sensor activity"/>
    <property type="evidence" value="ECO:0007669"/>
    <property type="project" value="InterPro"/>
</dbReference>
<dbReference type="GO" id="GO:0030983">
    <property type="term" value="F:mismatched DNA binding"/>
    <property type="evidence" value="ECO:0007669"/>
    <property type="project" value="InterPro"/>
</dbReference>
<evidence type="ECO:0000256" key="5">
    <source>
        <dbReference type="ARBA" id="ARBA00022741"/>
    </source>
</evidence>
<dbReference type="SMART" id="SM00534">
    <property type="entry name" value="MUTSac"/>
    <property type="match status" value="1"/>
</dbReference>
<proteinExistence type="inferred from homology"/>
<dbReference type="InParanoid" id="N1JFW6"/>
<evidence type="ECO:0000256" key="8">
    <source>
        <dbReference type="ARBA" id="ARBA00023242"/>
    </source>
</evidence>
<dbReference type="InterPro" id="IPR036187">
    <property type="entry name" value="DNA_mismatch_repair_MutS_sf"/>
</dbReference>
<evidence type="ECO:0000256" key="10">
    <source>
        <dbReference type="ARBA" id="ARBA00073549"/>
    </source>
</evidence>
<name>N1JFW6_BLUG1</name>
<dbReference type="STRING" id="546991.N1JFW6"/>
<keyword evidence="9" id="KW-0469">Meiosis</keyword>
<dbReference type="GO" id="GO:0006298">
    <property type="term" value="P:mismatch repair"/>
    <property type="evidence" value="ECO:0007669"/>
    <property type="project" value="InterPro"/>
</dbReference>
<dbReference type="GO" id="GO:0051026">
    <property type="term" value="P:chiasma assembly"/>
    <property type="evidence" value="ECO:0007669"/>
    <property type="project" value="TreeGrafter"/>
</dbReference>
<dbReference type="SUPFAM" id="SSF48334">
    <property type="entry name" value="DNA repair protein MutS, domain III"/>
    <property type="match status" value="1"/>
</dbReference>
<evidence type="ECO:0000256" key="12">
    <source>
        <dbReference type="SAM" id="MobiDB-lite"/>
    </source>
</evidence>
<comment type="similarity">
    <text evidence="3">Belongs to the DNA mismatch repair MutS family.</text>
</comment>
<dbReference type="InterPro" id="IPR027417">
    <property type="entry name" value="P-loop_NTPase"/>
</dbReference>
<dbReference type="InterPro" id="IPR007696">
    <property type="entry name" value="DNA_mismatch_repair_MutS_core"/>
</dbReference>
<evidence type="ECO:0000256" key="11">
    <source>
        <dbReference type="ARBA" id="ARBA00077470"/>
    </source>
</evidence>
<dbReference type="AlphaFoldDB" id="N1JFW6"/>
<dbReference type="GO" id="GO:0005634">
    <property type="term" value="C:nucleus"/>
    <property type="evidence" value="ECO:0007669"/>
    <property type="project" value="UniProtKB-SubCell"/>
</dbReference>
<keyword evidence="6" id="KW-0067">ATP-binding</keyword>
<keyword evidence="5" id="KW-0547">Nucleotide-binding</keyword>
<feature type="region of interest" description="Disordered" evidence="12">
    <location>
        <begin position="1"/>
        <end position="36"/>
    </location>
</feature>
<evidence type="ECO:0000256" key="6">
    <source>
        <dbReference type="ARBA" id="ARBA00022840"/>
    </source>
</evidence>
<comment type="caution">
    <text evidence="14">The sequence shown here is derived from an EMBL/GenBank/DDBJ whole genome shotgun (WGS) entry which is preliminary data.</text>
</comment>
<evidence type="ECO:0000259" key="13">
    <source>
        <dbReference type="PROSITE" id="PS00486"/>
    </source>
</evidence>
<gene>
    <name evidence="14" type="ORF">BGHDH14_bghG003027000002001</name>
</gene>
<dbReference type="SMART" id="SM00533">
    <property type="entry name" value="MUTSd"/>
    <property type="match status" value="1"/>
</dbReference>
<dbReference type="GO" id="GO:0005694">
    <property type="term" value="C:chromosome"/>
    <property type="evidence" value="ECO:0007669"/>
    <property type="project" value="UniProtKB-SubCell"/>
</dbReference>
<keyword evidence="8" id="KW-0539">Nucleus</keyword>
<dbReference type="FunCoup" id="N1JFW6">
    <property type="interactions" value="115"/>
</dbReference>
<keyword evidence="7" id="KW-0238">DNA-binding</keyword>
<dbReference type="PROSITE" id="PS00486">
    <property type="entry name" value="DNA_MISMATCH_REPAIR_2"/>
    <property type="match status" value="1"/>
</dbReference>
<dbReference type="Gene3D" id="1.10.1420.10">
    <property type="match status" value="1"/>
</dbReference>
<dbReference type="InterPro" id="IPR000432">
    <property type="entry name" value="DNA_mismatch_repair_MutS_C"/>
</dbReference>
<dbReference type="PIRSF" id="PIRSF005813">
    <property type="entry name" value="MSH2"/>
    <property type="match status" value="1"/>
</dbReference>
<dbReference type="EMBL" id="CAUH01003027">
    <property type="protein sequence ID" value="CCU76777.1"/>
    <property type="molecule type" value="Genomic_DNA"/>
</dbReference>
<dbReference type="Pfam" id="PF00488">
    <property type="entry name" value="MutS_V"/>
    <property type="match status" value="1"/>
</dbReference>
<keyword evidence="4" id="KW-0158">Chromosome</keyword>
<dbReference type="Gene3D" id="3.40.50.300">
    <property type="entry name" value="P-loop containing nucleotide triphosphate hydrolases"/>
    <property type="match status" value="1"/>
</dbReference>
<evidence type="ECO:0000256" key="3">
    <source>
        <dbReference type="ARBA" id="ARBA00006271"/>
    </source>
</evidence>
<dbReference type="FunFam" id="3.40.50.300:FF:001067">
    <property type="entry name" value="DNA mismatch repair protein MSH5"/>
    <property type="match status" value="1"/>
</dbReference>
<dbReference type="eggNOG" id="KOG0221">
    <property type="taxonomic scope" value="Eukaryota"/>
</dbReference>
<dbReference type="PANTHER" id="PTHR11361:SF20">
    <property type="entry name" value="MUTS PROTEIN HOMOLOG 5"/>
    <property type="match status" value="1"/>
</dbReference>
<dbReference type="Pfam" id="PF05192">
    <property type="entry name" value="MutS_III"/>
    <property type="match status" value="1"/>
</dbReference>
<evidence type="ECO:0000256" key="9">
    <source>
        <dbReference type="ARBA" id="ARBA00023254"/>
    </source>
</evidence>
<dbReference type="SUPFAM" id="SSF52540">
    <property type="entry name" value="P-loop containing nucleoside triphosphate hydrolases"/>
    <property type="match status" value="1"/>
</dbReference>
<evidence type="ECO:0000256" key="1">
    <source>
        <dbReference type="ARBA" id="ARBA00004123"/>
    </source>
</evidence>
<feature type="compositionally biased region" description="Basic residues" evidence="12">
    <location>
        <begin position="1"/>
        <end position="10"/>
    </location>
</feature>
<feature type="compositionally biased region" description="Polar residues" evidence="12">
    <location>
        <begin position="14"/>
        <end position="34"/>
    </location>
</feature>
<evidence type="ECO:0000313" key="14">
    <source>
        <dbReference type="EMBL" id="CCU76777.1"/>
    </source>
</evidence>
<reference evidence="14 15" key="1">
    <citation type="journal article" date="2010" name="Science">
        <title>Genome expansion and gene loss in powdery mildew fungi reveal tradeoffs in extreme parasitism.</title>
        <authorList>
            <person name="Spanu P.D."/>
            <person name="Abbott J.C."/>
            <person name="Amselem J."/>
            <person name="Burgis T.A."/>
            <person name="Soanes D.M."/>
            <person name="Stueber K."/>
            <person name="Ver Loren van Themaat E."/>
            <person name="Brown J.K.M."/>
            <person name="Butcher S.A."/>
            <person name="Gurr S.J."/>
            <person name="Lebrun M.-H."/>
            <person name="Ridout C.J."/>
            <person name="Schulze-Lefert P."/>
            <person name="Talbot N.J."/>
            <person name="Ahmadinejad N."/>
            <person name="Ametz C."/>
            <person name="Barton G.R."/>
            <person name="Benjdia M."/>
            <person name="Bidzinski P."/>
            <person name="Bindschedler L.V."/>
            <person name="Both M."/>
            <person name="Brewer M.T."/>
            <person name="Cadle-Davidson L."/>
            <person name="Cadle-Davidson M.M."/>
            <person name="Collemare J."/>
            <person name="Cramer R."/>
            <person name="Frenkel O."/>
            <person name="Godfrey D."/>
            <person name="Harriman J."/>
            <person name="Hoede C."/>
            <person name="King B.C."/>
            <person name="Klages S."/>
            <person name="Kleemann J."/>
            <person name="Knoll D."/>
            <person name="Koti P.S."/>
            <person name="Kreplak J."/>
            <person name="Lopez-Ruiz F.J."/>
            <person name="Lu X."/>
            <person name="Maekawa T."/>
            <person name="Mahanil S."/>
            <person name="Micali C."/>
            <person name="Milgroom M.G."/>
            <person name="Montana G."/>
            <person name="Noir S."/>
            <person name="O'Connell R.J."/>
            <person name="Oberhaensli S."/>
            <person name="Parlange F."/>
            <person name="Pedersen C."/>
            <person name="Quesneville H."/>
            <person name="Reinhardt R."/>
            <person name="Rott M."/>
            <person name="Sacristan S."/>
            <person name="Schmidt S.M."/>
            <person name="Schoen M."/>
            <person name="Skamnioti P."/>
            <person name="Sommer H."/>
            <person name="Stephens A."/>
            <person name="Takahara H."/>
            <person name="Thordal-Christensen H."/>
            <person name="Vigouroux M."/>
            <person name="Wessling R."/>
            <person name="Wicker T."/>
            <person name="Panstruga R."/>
        </authorList>
    </citation>
    <scope>NUCLEOTIDE SEQUENCE [LARGE SCALE GENOMIC DNA]</scope>
    <source>
        <strain evidence="14">DH14</strain>
    </source>
</reference>
<dbReference type="CDD" id="cd03281">
    <property type="entry name" value="ABC_MSH5_euk"/>
    <property type="match status" value="1"/>
</dbReference>
<dbReference type="InterPro" id="IPR011184">
    <property type="entry name" value="DNA_mismatch_repair_Msh2"/>
</dbReference>
<evidence type="ECO:0000313" key="15">
    <source>
        <dbReference type="Proteomes" id="UP000015441"/>
    </source>
</evidence>
<dbReference type="InterPro" id="IPR045076">
    <property type="entry name" value="MutS"/>
</dbReference>
<comment type="subcellular location">
    <subcellularLocation>
        <location evidence="2">Chromosome</location>
    </subcellularLocation>
    <subcellularLocation>
        <location evidence="1">Nucleus</location>
    </subcellularLocation>
</comment>
<protein>
    <recommendedName>
        <fullName evidence="10">DNA mismatch repair protein MSH5</fullName>
    </recommendedName>
    <alternativeName>
        <fullName evidence="11">MutS protein homolog 5</fullName>
    </alternativeName>
</protein>
<dbReference type="GO" id="GO:0005524">
    <property type="term" value="F:ATP binding"/>
    <property type="evidence" value="ECO:0007669"/>
    <property type="project" value="UniProtKB-KW"/>
</dbReference>